<evidence type="ECO:0000313" key="3">
    <source>
        <dbReference type="EMBL" id="MEN2790892.1"/>
    </source>
</evidence>
<evidence type="ECO:0000256" key="2">
    <source>
        <dbReference type="SAM" id="SignalP"/>
    </source>
</evidence>
<reference evidence="3 4" key="1">
    <citation type="submission" date="2024-05" db="EMBL/GenBank/DDBJ databases">
        <authorList>
            <person name="Liu Q."/>
            <person name="Xin Y.-H."/>
        </authorList>
    </citation>
    <scope>NUCLEOTIDE SEQUENCE [LARGE SCALE GENOMIC DNA]</scope>
    <source>
        <strain evidence="3 4">CGMCC 1.10181</strain>
    </source>
</reference>
<gene>
    <name evidence="3" type="ORF">ABC974_14725</name>
</gene>
<dbReference type="Proteomes" id="UP001419910">
    <property type="component" value="Unassembled WGS sequence"/>
</dbReference>
<sequence length="118" mass="13154">MKKNLLVALCTLSALPLGACADGYGYGGVSAGIPYAYNGYYDDFYGPVYDGYWGDDGGFYYRSTAHDRRYRRGDSAHFSHGARPDGHFHEMRGSMTPERGMRTPHFSRGGTPGEHHRH</sequence>
<organism evidence="3 4">
    <name type="scientific">Sphingomonas oligophenolica</name>
    <dbReference type="NCBI Taxonomy" id="301154"/>
    <lineage>
        <taxon>Bacteria</taxon>
        <taxon>Pseudomonadati</taxon>
        <taxon>Pseudomonadota</taxon>
        <taxon>Alphaproteobacteria</taxon>
        <taxon>Sphingomonadales</taxon>
        <taxon>Sphingomonadaceae</taxon>
        <taxon>Sphingomonas</taxon>
    </lineage>
</organism>
<feature type="region of interest" description="Disordered" evidence="1">
    <location>
        <begin position="75"/>
        <end position="118"/>
    </location>
</feature>
<dbReference type="EMBL" id="JBDIME010000013">
    <property type="protein sequence ID" value="MEN2790892.1"/>
    <property type="molecule type" value="Genomic_DNA"/>
</dbReference>
<feature type="signal peptide" evidence="2">
    <location>
        <begin position="1"/>
        <end position="21"/>
    </location>
</feature>
<feature type="compositionally biased region" description="Basic and acidic residues" evidence="1">
    <location>
        <begin position="75"/>
        <end position="92"/>
    </location>
</feature>
<proteinExistence type="predicted"/>
<comment type="caution">
    <text evidence="3">The sequence shown here is derived from an EMBL/GenBank/DDBJ whole genome shotgun (WGS) entry which is preliminary data.</text>
</comment>
<keyword evidence="2" id="KW-0732">Signal</keyword>
<keyword evidence="4" id="KW-1185">Reference proteome</keyword>
<name>A0ABU9Y564_9SPHN</name>
<feature type="chain" id="PRO_5047025106" description="Lipoprotein" evidence="2">
    <location>
        <begin position="22"/>
        <end position="118"/>
    </location>
</feature>
<protein>
    <recommendedName>
        <fullName evidence="5">Lipoprotein</fullName>
    </recommendedName>
</protein>
<accession>A0ABU9Y564</accession>
<evidence type="ECO:0000313" key="4">
    <source>
        <dbReference type="Proteomes" id="UP001419910"/>
    </source>
</evidence>
<evidence type="ECO:0008006" key="5">
    <source>
        <dbReference type="Google" id="ProtNLM"/>
    </source>
</evidence>
<dbReference type="RefSeq" id="WP_343892802.1">
    <property type="nucleotide sequence ID" value="NZ_BAAAEH010000065.1"/>
</dbReference>
<evidence type="ECO:0000256" key="1">
    <source>
        <dbReference type="SAM" id="MobiDB-lite"/>
    </source>
</evidence>